<evidence type="ECO:0000256" key="1">
    <source>
        <dbReference type="ARBA" id="ARBA00022801"/>
    </source>
</evidence>
<evidence type="ECO:0000313" key="4">
    <source>
        <dbReference type="Proteomes" id="UP000009311"/>
    </source>
</evidence>
<gene>
    <name evidence="3" type="ORF">BN53_01420</name>
</gene>
<dbReference type="PATRIC" id="fig|1423790.3.peg.669"/>
<dbReference type="Gene3D" id="3.40.50.1820">
    <property type="entry name" value="alpha/beta hydrolase"/>
    <property type="match status" value="1"/>
</dbReference>
<organism evidence="3 4">
    <name type="scientific">Lactobacillus pasteurii DSM 23907 = CRBIP 24.76</name>
    <dbReference type="NCBI Taxonomy" id="1423790"/>
    <lineage>
        <taxon>Bacteria</taxon>
        <taxon>Bacillati</taxon>
        <taxon>Bacillota</taxon>
        <taxon>Bacilli</taxon>
        <taxon>Lactobacillales</taxon>
        <taxon>Lactobacillaceae</taxon>
        <taxon>Lactobacillus</taxon>
    </lineage>
</organism>
<dbReference type="SUPFAM" id="SSF53474">
    <property type="entry name" value="alpha/beta-Hydrolases"/>
    <property type="match status" value="1"/>
</dbReference>
<dbReference type="InterPro" id="IPR050300">
    <property type="entry name" value="GDXG_lipolytic_enzyme"/>
</dbReference>
<dbReference type="STRING" id="1423790.BN53_01420"/>
<dbReference type="RefSeq" id="WP_009559326.1">
    <property type="nucleotide sequence ID" value="NZ_AYZN01000011.1"/>
</dbReference>
<dbReference type="PANTHER" id="PTHR48081:SF6">
    <property type="entry name" value="PEPTIDASE S9 PROLYL OLIGOPEPTIDASE CATALYTIC DOMAIN-CONTAINING PROTEIN"/>
    <property type="match status" value="1"/>
</dbReference>
<dbReference type="GO" id="GO:0008126">
    <property type="term" value="F:acetylesterase activity"/>
    <property type="evidence" value="ECO:0007669"/>
    <property type="project" value="UniProtKB-EC"/>
</dbReference>
<dbReference type="InterPro" id="IPR049492">
    <property type="entry name" value="BD-FAE-like_dom"/>
</dbReference>
<sequence>MKFFTEKLTTPENKEVKLNAYILDNFEEFDAGRKRPAVIICPGGAYRMRSDREAEPVAIRMLGLGMQAFIVEYSVAPARFPQALIELATGVKYVRDHAEELHVDPEQICVAGFSAGGHLAGSLGVFWNSDLLKEHFNAEDIKPNALMLGYSVLSSGKYAHQGSFENLLGEKMVDQELLDKFDLIKQVNADVPATFLWHTAADASVPCQNSLLFAQALSDQEIPFELHIFPYGRHGLGLANLESNYDKAEKVIPEVQVWPEMFARWIKQIFA</sequence>
<proteinExistence type="predicted"/>
<keyword evidence="1 3" id="KW-0378">Hydrolase</keyword>
<dbReference type="EMBL" id="CAKD01000010">
    <property type="protein sequence ID" value="CCI84770.1"/>
    <property type="molecule type" value="Genomic_DNA"/>
</dbReference>
<accession>I7JXM2</accession>
<dbReference type="Pfam" id="PF20434">
    <property type="entry name" value="BD-FAE"/>
    <property type="match status" value="1"/>
</dbReference>
<reference evidence="3 4" key="1">
    <citation type="submission" date="2012-06" db="EMBL/GenBank/DDBJ databases">
        <title>Draft Genome Sequence of Lactobacillus pasteurii CRBIP 24.76T.</title>
        <authorList>
            <person name="Cousin S."/>
            <person name="Bouchier C."/>
            <person name="Loux V."/>
            <person name="Ma L."/>
            <person name="Creno S."/>
            <person name="Bizet C."/>
            <person name="Clermont D."/>
        </authorList>
    </citation>
    <scope>NUCLEOTIDE SEQUENCE [LARGE SCALE GENOMIC DNA]</scope>
    <source>
        <strain evidence="4">CRBIP 24.76T</strain>
    </source>
</reference>
<comment type="caution">
    <text evidence="3">The sequence shown here is derived from an EMBL/GenBank/DDBJ whole genome shotgun (WGS) entry which is preliminary data.</text>
</comment>
<protein>
    <submittedName>
        <fullName evidence="3">Pectin acetylesterase</fullName>
        <ecNumber evidence="3">3.1.1.6</ecNumber>
    </submittedName>
</protein>
<feature type="domain" description="BD-FAE-like" evidence="2">
    <location>
        <begin position="31"/>
        <end position="217"/>
    </location>
</feature>
<keyword evidence="4" id="KW-1185">Reference proteome</keyword>
<dbReference type="OrthoDB" id="9794725at2"/>
<dbReference type="eggNOG" id="COG0657">
    <property type="taxonomic scope" value="Bacteria"/>
</dbReference>
<dbReference type="PANTHER" id="PTHR48081">
    <property type="entry name" value="AB HYDROLASE SUPERFAMILY PROTEIN C4A8.06C"/>
    <property type="match status" value="1"/>
</dbReference>
<evidence type="ECO:0000259" key="2">
    <source>
        <dbReference type="Pfam" id="PF20434"/>
    </source>
</evidence>
<dbReference type="AlphaFoldDB" id="I7JXM2"/>
<name>I7JXM2_9LACO</name>
<dbReference type="Proteomes" id="UP000009311">
    <property type="component" value="Unassembled WGS sequence"/>
</dbReference>
<dbReference type="InterPro" id="IPR029058">
    <property type="entry name" value="AB_hydrolase_fold"/>
</dbReference>
<evidence type="ECO:0000313" key="3">
    <source>
        <dbReference type="EMBL" id="CCI84770.1"/>
    </source>
</evidence>
<dbReference type="EC" id="3.1.1.6" evidence="3"/>